<evidence type="ECO:0000313" key="3">
    <source>
        <dbReference type="Proteomes" id="UP000314294"/>
    </source>
</evidence>
<reference evidence="2 3" key="1">
    <citation type="submission" date="2019-03" db="EMBL/GenBank/DDBJ databases">
        <title>First draft genome of Liparis tanakae, snailfish: a comprehensive survey of snailfish specific genes.</title>
        <authorList>
            <person name="Kim W."/>
            <person name="Song I."/>
            <person name="Jeong J.-H."/>
            <person name="Kim D."/>
            <person name="Kim S."/>
            <person name="Ryu S."/>
            <person name="Song J.Y."/>
            <person name="Lee S.K."/>
        </authorList>
    </citation>
    <scope>NUCLEOTIDE SEQUENCE [LARGE SCALE GENOMIC DNA]</scope>
    <source>
        <tissue evidence="2">Muscle</tissue>
    </source>
</reference>
<evidence type="ECO:0000256" key="1">
    <source>
        <dbReference type="SAM" id="MobiDB-lite"/>
    </source>
</evidence>
<accession>A0A4Z2ITS5</accession>
<feature type="compositionally biased region" description="Basic and acidic residues" evidence="1">
    <location>
        <begin position="76"/>
        <end position="94"/>
    </location>
</feature>
<proteinExistence type="predicted"/>
<protein>
    <submittedName>
        <fullName evidence="2">Uncharacterized protein</fullName>
    </submittedName>
</protein>
<keyword evidence="3" id="KW-1185">Reference proteome</keyword>
<dbReference type="EMBL" id="SRLO01000048">
    <property type="protein sequence ID" value="TNN81147.1"/>
    <property type="molecule type" value="Genomic_DNA"/>
</dbReference>
<comment type="caution">
    <text evidence="2">The sequence shown here is derived from an EMBL/GenBank/DDBJ whole genome shotgun (WGS) entry which is preliminary data.</text>
</comment>
<evidence type="ECO:0000313" key="2">
    <source>
        <dbReference type="EMBL" id="TNN81147.1"/>
    </source>
</evidence>
<organism evidence="2 3">
    <name type="scientific">Liparis tanakae</name>
    <name type="common">Tanaka's snailfish</name>
    <dbReference type="NCBI Taxonomy" id="230148"/>
    <lineage>
        <taxon>Eukaryota</taxon>
        <taxon>Metazoa</taxon>
        <taxon>Chordata</taxon>
        <taxon>Craniata</taxon>
        <taxon>Vertebrata</taxon>
        <taxon>Euteleostomi</taxon>
        <taxon>Actinopterygii</taxon>
        <taxon>Neopterygii</taxon>
        <taxon>Teleostei</taxon>
        <taxon>Neoteleostei</taxon>
        <taxon>Acanthomorphata</taxon>
        <taxon>Eupercaria</taxon>
        <taxon>Perciformes</taxon>
        <taxon>Cottioidei</taxon>
        <taxon>Cottales</taxon>
        <taxon>Liparidae</taxon>
        <taxon>Liparis</taxon>
    </lineage>
</organism>
<dbReference type="Proteomes" id="UP000314294">
    <property type="component" value="Unassembled WGS sequence"/>
</dbReference>
<name>A0A4Z2ITS5_9TELE</name>
<dbReference type="AlphaFoldDB" id="A0A4Z2ITS5"/>
<gene>
    <name evidence="2" type="ORF">EYF80_008481</name>
</gene>
<sequence>MQISHEGRRAGLQPHFVPTLRRRPVRDSACFQQYPKAFHNSTACSPPPPLLNFDPTGTSRVPLEARHEQEEEEADGERRTTAETQTRADHRSGSDSRASARLRSRHCFLWAGQSLCWHWEPQ</sequence>
<feature type="region of interest" description="Disordered" evidence="1">
    <location>
        <begin position="41"/>
        <end position="100"/>
    </location>
</feature>